<comment type="caution">
    <text evidence="2">The sequence shown here is derived from an EMBL/GenBank/DDBJ whole genome shotgun (WGS) entry which is preliminary data.</text>
</comment>
<name>A0ABV7K7S4_9HYPH</name>
<dbReference type="RefSeq" id="WP_378220198.1">
    <property type="nucleotide sequence ID" value="NZ_JBHRTK010000010.1"/>
</dbReference>
<proteinExistence type="predicted"/>
<dbReference type="Proteomes" id="UP001595583">
    <property type="component" value="Unassembled WGS sequence"/>
</dbReference>
<protein>
    <submittedName>
        <fullName evidence="2">DUF6894 family protein</fullName>
    </submittedName>
</protein>
<dbReference type="EMBL" id="JBHRTK010000010">
    <property type="protein sequence ID" value="MFC3206388.1"/>
    <property type="molecule type" value="Genomic_DNA"/>
</dbReference>
<evidence type="ECO:0000313" key="2">
    <source>
        <dbReference type="EMBL" id="MFC3206388.1"/>
    </source>
</evidence>
<organism evidence="2 3">
    <name type="scientific">Aquamicrobium soli</name>
    <dbReference type="NCBI Taxonomy" id="1811518"/>
    <lineage>
        <taxon>Bacteria</taxon>
        <taxon>Pseudomonadati</taxon>
        <taxon>Pseudomonadota</taxon>
        <taxon>Alphaproteobacteria</taxon>
        <taxon>Hyphomicrobiales</taxon>
        <taxon>Phyllobacteriaceae</taxon>
        <taxon>Aquamicrobium</taxon>
    </lineage>
</organism>
<sequence length="81" mass="9517">MPRYFFDTYGEDGLFRDEDGIECNTKAEVQRRAIGALPDMARDELPEGPNHDFCVEVRNERGDIVFRSRFSLRSEWLDDED</sequence>
<evidence type="ECO:0000259" key="1">
    <source>
        <dbReference type="Pfam" id="PF21834"/>
    </source>
</evidence>
<gene>
    <name evidence="2" type="ORF">ACFOHJ_09225</name>
</gene>
<dbReference type="Pfam" id="PF21834">
    <property type="entry name" value="DUF6894"/>
    <property type="match status" value="1"/>
</dbReference>
<evidence type="ECO:0000313" key="3">
    <source>
        <dbReference type="Proteomes" id="UP001595583"/>
    </source>
</evidence>
<feature type="domain" description="DUF6894" evidence="1">
    <location>
        <begin position="3"/>
        <end position="71"/>
    </location>
</feature>
<keyword evidence="3" id="KW-1185">Reference proteome</keyword>
<accession>A0ABV7K7S4</accession>
<reference evidence="3" key="1">
    <citation type="journal article" date="2019" name="Int. J. Syst. Evol. Microbiol.">
        <title>The Global Catalogue of Microorganisms (GCM) 10K type strain sequencing project: providing services to taxonomists for standard genome sequencing and annotation.</title>
        <authorList>
            <consortium name="The Broad Institute Genomics Platform"/>
            <consortium name="The Broad Institute Genome Sequencing Center for Infectious Disease"/>
            <person name="Wu L."/>
            <person name="Ma J."/>
        </authorList>
    </citation>
    <scope>NUCLEOTIDE SEQUENCE [LARGE SCALE GENOMIC DNA]</scope>
    <source>
        <strain evidence="3">KCTC 52165</strain>
    </source>
</reference>
<dbReference type="InterPro" id="IPR054189">
    <property type="entry name" value="DUF6894"/>
</dbReference>